<evidence type="ECO:0000313" key="1">
    <source>
        <dbReference type="EMBL" id="PGG97838.1"/>
    </source>
</evidence>
<dbReference type="Proteomes" id="UP000223968">
    <property type="component" value="Unassembled WGS sequence"/>
</dbReference>
<sequence>MATDIGDAELRLEVDLMTLDYLCCKAIEALVKDRIAQRTGQQQPRSMHGGSNGEIALGMFDAFMQLFQYNFPNNRVDDNTPSLFPETLKIKLQILTITNLFCRRYRDSSSSSNLLLPSEETVQASRQRNKERTERWLRGNSAVTMSNSKPTTRFAVVDKLSLKRNLRDMYLHMRVPSSSTTSEEASDASLSRDITLLDILPECMTLCGMIFEEASQDDALMELPIKFMLYAAIEGILIGGKSVAEAADEAFAWDCPCGTDIPDDSDSDEVISRWKNMRDSMKTSLITESNCQRDWEERIKKILDNSPFIQFEEIVLEWLQELLEMQGTPILQQLEAGKLDGLTEEETVAFMERVGIIK</sequence>
<proteinExistence type="predicted"/>
<gene>
    <name evidence="1" type="ORF">AJ79_09074</name>
</gene>
<protein>
    <submittedName>
        <fullName evidence="1">Uncharacterized protein</fullName>
    </submittedName>
</protein>
<comment type="caution">
    <text evidence="1">The sequence shown here is derived from an EMBL/GenBank/DDBJ whole genome shotgun (WGS) entry which is preliminary data.</text>
</comment>
<dbReference type="OrthoDB" id="4149149at2759"/>
<name>A0A2B7WMR7_9EURO</name>
<dbReference type="AlphaFoldDB" id="A0A2B7WMR7"/>
<keyword evidence="2" id="KW-1185">Reference proteome</keyword>
<accession>A0A2B7WMR7</accession>
<dbReference type="EMBL" id="PDNB01000238">
    <property type="protein sequence ID" value="PGG97838.1"/>
    <property type="molecule type" value="Genomic_DNA"/>
</dbReference>
<organism evidence="1 2">
    <name type="scientific">Helicocarpus griseus UAMH5409</name>
    <dbReference type="NCBI Taxonomy" id="1447875"/>
    <lineage>
        <taxon>Eukaryota</taxon>
        <taxon>Fungi</taxon>
        <taxon>Dikarya</taxon>
        <taxon>Ascomycota</taxon>
        <taxon>Pezizomycotina</taxon>
        <taxon>Eurotiomycetes</taxon>
        <taxon>Eurotiomycetidae</taxon>
        <taxon>Onygenales</taxon>
        <taxon>Ajellomycetaceae</taxon>
        <taxon>Helicocarpus</taxon>
    </lineage>
</organism>
<evidence type="ECO:0000313" key="2">
    <source>
        <dbReference type="Proteomes" id="UP000223968"/>
    </source>
</evidence>
<reference evidence="1 2" key="1">
    <citation type="submission" date="2017-10" db="EMBL/GenBank/DDBJ databases">
        <title>Comparative genomics in systemic dimorphic fungi from Ajellomycetaceae.</title>
        <authorList>
            <person name="Munoz J.F."/>
            <person name="Mcewen J.G."/>
            <person name="Clay O.K."/>
            <person name="Cuomo C.A."/>
        </authorList>
    </citation>
    <scope>NUCLEOTIDE SEQUENCE [LARGE SCALE GENOMIC DNA]</scope>
    <source>
        <strain evidence="1 2">UAMH5409</strain>
    </source>
</reference>